<dbReference type="AlphaFoldDB" id="A0A1G7AG69"/>
<dbReference type="OrthoDB" id="9776104at2"/>
<dbReference type="Proteomes" id="UP000198995">
    <property type="component" value="Unassembled WGS sequence"/>
</dbReference>
<keyword evidence="3" id="KW-1185">Reference proteome</keyword>
<evidence type="ECO:0000259" key="1">
    <source>
        <dbReference type="Pfam" id="PF13936"/>
    </source>
</evidence>
<evidence type="ECO:0000313" key="2">
    <source>
        <dbReference type="EMBL" id="SDE13750.1"/>
    </source>
</evidence>
<feature type="domain" description="Transposase IS30-like HTH" evidence="1">
    <location>
        <begin position="15"/>
        <end position="58"/>
    </location>
</feature>
<evidence type="ECO:0000313" key="3">
    <source>
        <dbReference type="Proteomes" id="UP000198995"/>
    </source>
</evidence>
<gene>
    <name evidence="2" type="ORF">SAMN04489866_1236</name>
</gene>
<dbReference type="STRING" id="2741.SAMN04489866_1236"/>
<reference evidence="2 3" key="1">
    <citation type="submission" date="2016-10" db="EMBL/GenBank/DDBJ databases">
        <authorList>
            <person name="de Groot N.N."/>
        </authorList>
    </citation>
    <scope>NUCLEOTIDE SEQUENCE [LARGE SCALE GENOMIC DNA]</scope>
    <source>
        <strain evidence="2 3">DSM 20475</strain>
    </source>
</reference>
<proteinExistence type="predicted"/>
<accession>A0A1G7AG69</accession>
<dbReference type="InterPro" id="IPR025246">
    <property type="entry name" value="IS30-like_HTH"/>
</dbReference>
<dbReference type="Pfam" id="PF13936">
    <property type="entry name" value="HTH_38"/>
    <property type="match status" value="1"/>
</dbReference>
<protein>
    <submittedName>
        <fullName evidence="2">Helix-turn-helix domain-containing protein</fullName>
    </submittedName>
</protein>
<dbReference type="RefSeq" id="WP_159428079.1">
    <property type="nucleotide sequence ID" value="NZ_FNAF01000023.1"/>
</dbReference>
<dbReference type="EMBL" id="FNAF01000023">
    <property type="protein sequence ID" value="SDE13750.1"/>
    <property type="molecule type" value="Genomic_DNA"/>
</dbReference>
<name>A0A1G7AG69_PEPNI</name>
<sequence>MSQTTSSTFTPSRQRGQHLKFEDRCSLKIFKKLNFSLRHIASELDCSPSTVLNELRRGTGERNGTCGRFPSYSAKRGQANYEINRSKCHKNHKVSKDNPFIIWVTQQVKSHKWSLDLVWAMPKSTDCLMKNIWFGKLQ</sequence>
<organism evidence="2 3">
    <name type="scientific">Peptococcus niger</name>
    <dbReference type="NCBI Taxonomy" id="2741"/>
    <lineage>
        <taxon>Bacteria</taxon>
        <taxon>Bacillati</taxon>
        <taxon>Bacillota</taxon>
        <taxon>Clostridia</taxon>
        <taxon>Eubacteriales</taxon>
        <taxon>Peptococcaceae</taxon>
        <taxon>Peptococcus</taxon>
    </lineage>
</organism>